<gene>
    <name evidence="1" type="ORF">S01H1_04245</name>
</gene>
<proteinExistence type="predicted"/>
<dbReference type="AlphaFoldDB" id="X0T5E6"/>
<accession>X0T5E6</accession>
<sequence>MHDVLDEKKEYNRIGEFLQSEFKAQRANLDEATCRKYERFFRHDWAIEQWAVDLVASNL</sequence>
<reference evidence="1" key="1">
    <citation type="journal article" date="2014" name="Front. Microbiol.">
        <title>High frequency of phylogenetically diverse reductive dehalogenase-homologous genes in deep subseafloor sedimentary metagenomes.</title>
        <authorList>
            <person name="Kawai M."/>
            <person name="Futagami T."/>
            <person name="Toyoda A."/>
            <person name="Takaki Y."/>
            <person name="Nishi S."/>
            <person name="Hori S."/>
            <person name="Arai W."/>
            <person name="Tsubouchi T."/>
            <person name="Morono Y."/>
            <person name="Uchiyama I."/>
            <person name="Ito T."/>
            <person name="Fujiyama A."/>
            <person name="Inagaki F."/>
            <person name="Takami H."/>
        </authorList>
    </citation>
    <scope>NUCLEOTIDE SEQUENCE</scope>
    <source>
        <strain evidence="1">Expedition CK06-06</strain>
    </source>
</reference>
<name>X0T5E6_9ZZZZ</name>
<evidence type="ECO:0000313" key="1">
    <source>
        <dbReference type="EMBL" id="GAF83397.1"/>
    </source>
</evidence>
<protein>
    <submittedName>
        <fullName evidence="1">Uncharacterized protein</fullName>
    </submittedName>
</protein>
<organism evidence="1">
    <name type="scientific">marine sediment metagenome</name>
    <dbReference type="NCBI Taxonomy" id="412755"/>
    <lineage>
        <taxon>unclassified sequences</taxon>
        <taxon>metagenomes</taxon>
        <taxon>ecological metagenomes</taxon>
    </lineage>
</organism>
<dbReference type="EMBL" id="BARS01002252">
    <property type="protein sequence ID" value="GAF83397.1"/>
    <property type="molecule type" value="Genomic_DNA"/>
</dbReference>
<comment type="caution">
    <text evidence="1">The sequence shown here is derived from an EMBL/GenBank/DDBJ whole genome shotgun (WGS) entry which is preliminary data.</text>
</comment>